<sequence length="284" mass="30640">MNIMQTALGAMAVAGALAAPAIAQEGKEIQIGTMTWEDLTPITGITKAVLEKAGYTVEVTEFSEWGIAFSALTNGDVDIMVAQADYAAHDYWDRFKDDLEKISPVSHGLYQALVVPSYVPVGSMEELNAHAEQFGGKIVGIEPGSGLMQDAAEAVDAYGLELDLVEGSTAAMTAALQSAIEREEWIVAAIWTPSWMMEKFDVKFLADPKGVFPSAQSYYWIGRDGFSAEQPHAREQLASVYVPLEDILSINGAVADGATMDQAVADWMAAHEDLVGRWSNLKAE</sequence>
<name>A0ABW0SCM2_9RHOB</name>
<feature type="domain" description="ABC-type glycine betaine transport system substrate-binding" evidence="6">
    <location>
        <begin position="27"/>
        <end position="269"/>
    </location>
</feature>
<dbReference type="Gene3D" id="3.40.190.10">
    <property type="entry name" value="Periplasmic binding protein-like II"/>
    <property type="match status" value="1"/>
</dbReference>
<reference evidence="8" key="1">
    <citation type="journal article" date="2019" name="Int. J. Syst. Evol. Microbiol.">
        <title>The Global Catalogue of Microorganisms (GCM) 10K type strain sequencing project: providing services to taxonomists for standard genome sequencing and annotation.</title>
        <authorList>
            <consortium name="The Broad Institute Genomics Platform"/>
            <consortium name="The Broad Institute Genome Sequencing Center for Infectious Disease"/>
            <person name="Wu L."/>
            <person name="Ma J."/>
        </authorList>
    </citation>
    <scope>NUCLEOTIDE SEQUENCE [LARGE SCALE GENOMIC DNA]</scope>
    <source>
        <strain evidence="8">KACC 11588</strain>
    </source>
</reference>
<dbReference type="PANTHER" id="PTHR47737">
    <property type="entry name" value="GLYCINE BETAINE/PROLINE BETAINE TRANSPORT SYSTEM PERMEASE PROTEIN PROW"/>
    <property type="match status" value="1"/>
</dbReference>
<dbReference type="Gene3D" id="3.40.190.100">
    <property type="entry name" value="Glycine betaine-binding periplasmic protein, domain 2"/>
    <property type="match status" value="1"/>
</dbReference>
<dbReference type="PANTHER" id="PTHR47737:SF1">
    <property type="entry name" value="GLYCINE BETAINE_PROLINE BETAINE TRANSPORT SYSTEM PERMEASE PROTEIN PROW"/>
    <property type="match status" value="1"/>
</dbReference>
<accession>A0ABW0SCM2</accession>
<dbReference type="Pfam" id="PF04069">
    <property type="entry name" value="OpuAC"/>
    <property type="match status" value="1"/>
</dbReference>
<evidence type="ECO:0000313" key="8">
    <source>
        <dbReference type="Proteomes" id="UP001596056"/>
    </source>
</evidence>
<feature type="chain" id="PRO_5045574586" evidence="5">
    <location>
        <begin position="24"/>
        <end position="284"/>
    </location>
</feature>
<evidence type="ECO:0000259" key="6">
    <source>
        <dbReference type="Pfam" id="PF04069"/>
    </source>
</evidence>
<keyword evidence="4" id="KW-0472">Membrane</keyword>
<evidence type="ECO:0000256" key="3">
    <source>
        <dbReference type="ARBA" id="ARBA00022475"/>
    </source>
</evidence>
<organism evidence="7 8">
    <name type="scientific">Rubellimicrobium aerolatum</name>
    <dbReference type="NCBI Taxonomy" id="490979"/>
    <lineage>
        <taxon>Bacteria</taxon>
        <taxon>Pseudomonadati</taxon>
        <taxon>Pseudomonadota</taxon>
        <taxon>Alphaproteobacteria</taxon>
        <taxon>Rhodobacterales</taxon>
        <taxon>Roseobacteraceae</taxon>
        <taxon>Rubellimicrobium</taxon>
    </lineage>
</organism>
<evidence type="ECO:0000256" key="1">
    <source>
        <dbReference type="ARBA" id="ARBA00004236"/>
    </source>
</evidence>
<dbReference type="CDD" id="cd13639">
    <property type="entry name" value="PBP2_OpuAC_like"/>
    <property type="match status" value="1"/>
</dbReference>
<evidence type="ECO:0000256" key="4">
    <source>
        <dbReference type="ARBA" id="ARBA00023136"/>
    </source>
</evidence>
<proteinExistence type="predicted"/>
<comment type="caution">
    <text evidence="7">The sequence shown here is derived from an EMBL/GenBank/DDBJ whole genome shotgun (WGS) entry which is preliminary data.</text>
</comment>
<dbReference type="RefSeq" id="WP_209840443.1">
    <property type="nucleotide sequence ID" value="NZ_JAGGJP010000007.1"/>
</dbReference>
<dbReference type="SUPFAM" id="SSF53850">
    <property type="entry name" value="Periplasmic binding protein-like II"/>
    <property type="match status" value="1"/>
</dbReference>
<keyword evidence="2" id="KW-0813">Transport</keyword>
<feature type="signal peptide" evidence="5">
    <location>
        <begin position="1"/>
        <end position="23"/>
    </location>
</feature>
<protein>
    <submittedName>
        <fullName evidence="7">Glycine betaine ABC transporter substrate-binding protein</fullName>
    </submittedName>
</protein>
<comment type="subcellular location">
    <subcellularLocation>
        <location evidence="1">Cell membrane</location>
    </subcellularLocation>
</comment>
<dbReference type="Proteomes" id="UP001596056">
    <property type="component" value="Unassembled WGS sequence"/>
</dbReference>
<evidence type="ECO:0000313" key="7">
    <source>
        <dbReference type="EMBL" id="MFC5566666.1"/>
    </source>
</evidence>
<keyword evidence="8" id="KW-1185">Reference proteome</keyword>
<evidence type="ECO:0000256" key="5">
    <source>
        <dbReference type="SAM" id="SignalP"/>
    </source>
</evidence>
<keyword evidence="3" id="KW-1003">Cell membrane</keyword>
<dbReference type="InterPro" id="IPR007210">
    <property type="entry name" value="ABC_Gly_betaine_transp_sub-bd"/>
</dbReference>
<evidence type="ECO:0000256" key="2">
    <source>
        <dbReference type="ARBA" id="ARBA00022448"/>
    </source>
</evidence>
<keyword evidence="5" id="KW-0732">Signal</keyword>
<dbReference type="EMBL" id="JBHSNA010000007">
    <property type="protein sequence ID" value="MFC5566666.1"/>
    <property type="molecule type" value="Genomic_DNA"/>
</dbReference>
<gene>
    <name evidence="7" type="ORF">ACFPOC_09595</name>
</gene>